<keyword evidence="2" id="KW-1185">Reference proteome</keyword>
<evidence type="ECO:0000313" key="1">
    <source>
        <dbReference type="EMBL" id="SDI01523.1"/>
    </source>
</evidence>
<dbReference type="Proteomes" id="UP000198822">
    <property type="component" value="Chromosome I"/>
</dbReference>
<dbReference type="OrthoDB" id="9870402at2"/>
<sequence length="115" mass="12682">MAGFVESMAAKRLQRQIWRRSHALMPSIELPMPPWGPEVPQDLVDIAADVLVLDASLAGSRTWQLDEVGAGFRREALANAQSIHERCAAQGLTTTADAVRFVQSSLRAWETIALR</sequence>
<name>A0A1G8H4I7_9MICO</name>
<organism evidence="1 2">
    <name type="scientific">Agrococcus jejuensis</name>
    <dbReference type="NCBI Taxonomy" id="399736"/>
    <lineage>
        <taxon>Bacteria</taxon>
        <taxon>Bacillati</taxon>
        <taxon>Actinomycetota</taxon>
        <taxon>Actinomycetes</taxon>
        <taxon>Micrococcales</taxon>
        <taxon>Microbacteriaceae</taxon>
        <taxon>Agrococcus</taxon>
    </lineage>
</organism>
<dbReference type="STRING" id="399736.SAMN04489720_3210"/>
<gene>
    <name evidence="1" type="ORF">SAMN04489720_3210</name>
</gene>
<dbReference type="EMBL" id="LT629695">
    <property type="protein sequence ID" value="SDI01523.1"/>
    <property type="molecule type" value="Genomic_DNA"/>
</dbReference>
<accession>A0A1G8H4I7</accession>
<protein>
    <submittedName>
        <fullName evidence="1">Uncharacterized protein</fullName>
    </submittedName>
</protein>
<proteinExistence type="predicted"/>
<evidence type="ECO:0000313" key="2">
    <source>
        <dbReference type="Proteomes" id="UP000198822"/>
    </source>
</evidence>
<dbReference type="AlphaFoldDB" id="A0A1G8H4I7"/>
<dbReference type="RefSeq" id="WP_092506607.1">
    <property type="nucleotide sequence ID" value="NZ_LT629695.1"/>
</dbReference>
<reference evidence="2" key="1">
    <citation type="submission" date="2016-10" db="EMBL/GenBank/DDBJ databases">
        <authorList>
            <person name="Varghese N."/>
            <person name="Submissions S."/>
        </authorList>
    </citation>
    <scope>NUCLEOTIDE SEQUENCE [LARGE SCALE GENOMIC DNA]</scope>
    <source>
        <strain evidence="2">DSM 22002</strain>
    </source>
</reference>